<sequence>MNHNLAHLHPYPFAKMATLLADSIPADGYSEIKLGIGEPKHEPPAFVLDVLRENLDKISRYPTTNGMFELRQTIAHWLEKRFFLSHVDANTQVLPVMGTREAIFSFVQAVINHDTADNESTSSSASNASPLVVMPNPFYQIYEGAAILAQATPHFVPCTLDNDFKGDYRAVPKDVWARTQLVFVCSPNNPTGSVMTMEDWEYLIRLSDQYGFVIASDECYSELYFDTAPIGLLQACANLGRRNFKNCIVFHSLSKRSNLPGLRSGFVAGDAKILQSYFQYRTYQGCAMPIPHQLASIAAWQDEKHVAHNRALYQEKFALWMSELGELLDLRMPEAGFYFWIKVPELFDGDDEVFVKALYEQANIHALAGRYLSREVDGNNPGKGYVRVALVASVEESREAISRIRKLLAA</sequence>
<protein>
    <submittedName>
        <fullName evidence="5">Succinyldiaminopimelate transaminase</fullName>
    </submittedName>
</protein>
<comment type="cofactor">
    <cofactor evidence="1">
        <name>pyridoxal 5'-phosphate</name>
        <dbReference type="ChEBI" id="CHEBI:597326"/>
    </cofactor>
</comment>
<dbReference type="Proteomes" id="UP000051202">
    <property type="component" value="Unassembled WGS sequence"/>
</dbReference>
<dbReference type="PANTHER" id="PTHR42832">
    <property type="entry name" value="AMINO ACID AMINOTRANSFERASE"/>
    <property type="match status" value="1"/>
</dbReference>
<dbReference type="InterPro" id="IPR015421">
    <property type="entry name" value="PyrdxlP-dep_Trfase_major"/>
</dbReference>
<accession>A0A0T6DSC7</accession>
<dbReference type="SUPFAM" id="SSF53383">
    <property type="entry name" value="PLP-dependent transferases"/>
    <property type="match status" value="1"/>
</dbReference>
<dbReference type="GO" id="GO:0030170">
    <property type="term" value="F:pyridoxal phosphate binding"/>
    <property type="evidence" value="ECO:0007669"/>
    <property type="project" value="InterPro"/>
</dbReference>
<organism evidence="5 6">
    <name type="scientific">Psychrobacter piscatorii</name>
    <dbReference type="NCBI Taxonomy" id="554343"/>
    <lineage>
        <taxon>Bacteria</taxon>
        <taxon>Pseudomonadati</taxon>
        <taxon>Pseudomonadota</taxon>
        <taxon>Gammaproteobacteria</taxon>
        <taxon>Moraxellales</taxon>
        <taxon>Moraxellaceae</taxon>
        <taxon>Psychrobacter</taxon>
    </lineage>
</organism>
<dbReference type="EMBL" id="LNDJ01000055">
    <property type="protein sequence ID" value="KRU22880.1"/>
    <property type="molecule type" value="Genomic_DNA"/>
</dbReference>
<evidence type="ECO:0000256" key="1">
    <source>
        <dbReference type="ARBA" id="ARBA00001933"/>
    </source>
</evidence>
<dbReference type="Gene3D" id="3.90.1150.10">
    <property type="entry name" value="Aspartate Aminotransferase, domain 1"/>
    <property type="match status" value="1"/>
</dbReference>
<dbReference type="STRING" id="554343.AS194_06520"/>
<dbReference type="GO" id="GO:0009016">
    <property type="term" value="F:succinyldiaminopimelate transaminase activity"/>
    <property type="evidence" value="ECO:0007669"/>
    <property type="project" value="InterPro"/>
</dbReference>
<gene>
    <name evidence="5" type="ORF">AS194_06520</name>
</gene>
<dbReference type="InterPro" id="IPR015424">
    <property type="entry name" value="PyrdxlP-dep_Trfase"/>
</dbReference>
<comment type="caution">
    <text evidence="5">The sequence shown here is derived from an EMBL/GenBank/DDBJ whole genome shotgun (WGS) entry which is preliminary data.</text>
</comment>
<evidence type="ECO:0000313" key="5">
    <source>
        <dbReference type="EMBL" id="KRU22880.1"/>
    </source>
</evidence>
<dbReference type="InterPro" id="IPR050881">
    <property type="entry name" value="LL-DAP_aminotransferase"/>
</dbReference>
<dbReference type="CDD" id="cd00609">
    <property type="entry name" value="AAT_like"/>
    <property type="match status" value="1"/>
</dbReference>
<feature type="domain" description="Aminotransferase class I/classII large" evidence="4">
    <location>
        <begin position="32"/>
        <end position="404"/>
    </location>
</feature>
<dbReference type="InterPro" id="IPR015422">
    <property type="entry name" value="PyrdxlP-dep_Trfase_small"/>
</dbReference>
<dbReference type="Pfam" id="PF00155">
    <property type="entry name" value="Aminotran_1_2"/>
    <property type="match status" value="1"/>
</dbReference>
<evidence type="ECO:0000259" key="4">
    <source>
        <dbReference type="Pfam" id="PF00155"/>
    </source>
</evidence>
<evidence type="ECO:0000256" key="3">
    <source>
        <dbReference type="ARBA" id="ARBA00022679"/>
    </source>
</evidence>
<keyword evidence="2" id="KW-0032">Aminotransferase</keyword>
<keyword evidence="3" id="KW-0808">Transferase</keyword>
<name>A0A0T6DSC7_9GAMM</name>
<evidence type="ECO:0000313" key="6">
    <source>
        <dbReference type="Proteomes" id="UP000051202"/>
    </source>
</evidence>
<dbReference type="InterPro" id="IPR004839">
    <property type="entry name" value="Aminotransferase_I/II_large"/>
</dbReference>
<dbReference type="RefSeq" id="WP_058024305.1">
    <property type="nucleotide sequence ID" value="NZ_LNDJ01000055.1"/>
</dbReference>
<dbReference type="Gene3D" id="3.40.640.10">
    <property type="entry name" value="Type I PLP-dependent aspartate aminotransferase-like (Major domain)"/>
    <property type="match status" value="1"/>
</dbReference>
<dbReference type="GO" id="GO:0009089">
    <property type="term" value="P:lysine biosynthetic process via diaminopimelate"/>
    <property type="evidence" value="ECO:0007669"/>
    <property type="project" value="InterPro"/>
</dbReference>
<dbReference type="NCBIfam" id="TIGR03538">
    <property type="entry name" value="DapC_gpp"/>
    <property type="match status" value="1"/>
</dbReference>
<proteinExistence type="predicted"/>
<reference evidence="5 6" key="1">
    <citation type="submission" date="2015-11" db="EMBL/GenBank/DDBJ databases">
        <title>Permanent draft genome of Psychrobacter piscatorii LQ58.</title>
        <authorList>
            <person name="Zhou M."/>
            <person name="Dong B."/>
            <person name="Liu Q."/>
        </authorList>
    </citation>
    <scope>NUCLEOTIDE SEQUENCE [LARGE SCALE GENOMIC DNA]</scope>
    <source>
        <strain evidence="5 6">LQ58</strain>
    </source>
</reference>
<dbReference type="AlphaFoldDB" id="A0A0T6DSC7"/>
<dbReference type="InterPro" id="IPR019878">
    <property type="entry name" value="DapC_beta/gammaproteobac"/>
</dbReference>
<evidence type="ECO:0000256" key="2">
    <source>
        <dbReference type="ARBA" id="ARBA00022576"/>
    </source>
</evidence>
<keyword evidence="6" id="KW-1185">Reference proteome</keyword>
<dbReference type="PANTHER" id="PTHR42832:SF3">
    <property type="entry name" value="L-GLUTAMINE--4-(METHYLSULFANYL)-2-OXOBUTANOATE AMINOTRANSFERASE"/>
    <property type="match status" value="1"/>
</dbReference>